<proteinExistence type="predicted"/>
<accession>A0AAV9JL33</accession>
<evidence type="ECO:0000313" key="2">
    <source>
        <dbReference type="Proteomes" id="UP001324427"/>
    </source>
</evidence>
<organism evidence="1 2">
    <name type="scientific">Oleoguttula mirabilis</name>
    <dbReference type="NCBI Taxonomy" id="1507867"/>
    <lineage>
        <taxon>Eukaryota</taxon>
        <taxon>Fungi</taxon>
        <taxon>Dikarya</taxon>
        <taxon>Ascomycota</taxon>
        <taxon>Pezizomycotina</taxon>
        <taxon>Dothideomycetes</taxon>
        <taxon>Dothideomycetidae</taxon>
        <taxon>Mycosphaerellales</taxon>
        <taxon>Teratosphaeriaceae</taxon>
        <taxon>Oleoguttula</taxon>
    </lineage>
</organism>
<dbReference type="AlphaFoldDB" id="A0AAV9JL33"/>
<name>A0AAV9JL33_9PEZI</name>
<gene>
    <name evidence="1" type="ORF">LTR36_002186</name>
</gene>
<reference evidence="1 2" key="1">
    <citation type="submission" date="2021-11" db="EMBL/GenBank/DDBJ databases">
        <title>Black yeast isolated from Biological Soil Crust.</title>
        <authorList>
            <person name="Kurbessoian T."/>
        </authorList>
    </citation>
    <scope>NUCLEOTIDE SEQUENCE [LARGE SCALE GENOMIC DNA]</scope>
    <source>
        <strain evidence="1 2">CCFEE 5522</strain>
    </source>
</reference>
<dbReference type="EMBL" id="JAVFHQ010000016">
    <property type="protein sequence ID" value="KAK4546049.1"/>
    <property type="molecule type" value="Genomic_DNA"/>
</dbReference>
<keyword evidence="2" id="KW-1185">Reference proteome</keyword>
<sequence>MEKRRASDGQYTMRPFPLPKVNEFMVSKAFFVSAAKAYMGNQPLLCNRPGSIDLIRALTRPGICAAFLKTLEADVAICGILGTCVSLKSLTTRISYHDFSARTHEPWEQAFDEDALLKCGSLPNLLELRGLQHFSAMPERCTYAKTTSQQQMWESNVRRLEALVRSRVLLPKQRAVLQRVAGVVNPLCEGSSVCAGPSRPTPKHFDALSHATKTPAPRSIFDVGLRKDQTGSSELDNEDVPDKLEAFHLLLLTKGAEVMRWVQDAKAALRGQ</sequence>
<evidence type="ECO:0000313" key="1">
    <source>
        <dbReference type="EMBL" id="KAK4546049.1"/>
    </source>
</evidence>
<comment type="caution">
    <text evidence="1">The sequence shown here is derived from an EMBL/GenBank/DDBJ whole genome shotgun (WGS) entry which is preliminary data.</text>
</comment>
<protein>
    <submittedName>
        <fullName evidence="1">Uncharacterized protein</fullName>
    </submittedName>
</protein>
<dbReference type="Proteomes" id="UP001324427">
    <property type="component" value="Unassembled WGS sequence"/>
</dbReference>